<gene>
    <name evidence="1" type="ORF">WQ57_06215</name>
</gene>
<keyword evidence="2" id="KW-1185">Reference proteome</keyword>
<dbReference type="InterPro" id="IPR027417">
    <property type="entry name" value="P-loop_NTPase"/>
</dbReference>
<protein>
    <recommendedName>
        <fullName evidence="3">ATPase</fullName>
    </recommendedName>
</protein>
<dbReference type="AlphaFoldDB" id="A0A0M2SWK2"/>
<evidence type="ECO:0008006" key="3">
    <source>
        <dbReference type="Google" id="ProtNLM"/>
    </source>
</evidence>
<evidence type="ECO:0000313" key="1">
    <source>
        <dbReference type="EMBL" id="KKK38939.1"/>
    </source>
</evidence>
<dbReference type="NCBIfam" id="NF047389">
    <property type="entry name" value="ATPase_Sll1717"/>
    <property type="match status" value="1"/>
</dbReference>
<dbReference type="RefSeq" id="WP_046522873.1">
    <property type="nucleotide sequence ID" value="NZ_LAYY01000005.1"/>
</dbReference>
<sequence length="529" mass="61394">MEIKLQLADLYLGNIDAKHELLSNSEDERARFRDSFFMPENIILSDYLKGQKYFVTGLKGTGKTALLRFIAIKAENELNAETSFILFKSEIKEQDRKDFSKAASTVVTNNNSNSVDGLDNMDYEDVWRWFLHRHIVEIIENRNIQVFEDDRQWRRYAACVKAPNLGDEESGIKKLFPKLKRGNVEVNAGLDGVSGTLGLEFDWEDSGQTKVKFNSIVKQADTLFERLTPANGQLFVFLDELELTLGVSKQYARDKRLIRDLIIAIHSFNIICRRKNFNVKFISAIRSEVLTAVESTGKEINKIISDFGTPVIWHQSGGNLSNHPILQIIIKRIAASEKFYKMNVEDSNEAIWNRYFPDYIQRESAPTYILHLTWYRPRDVIRLLNLAKTQHPSSTKFSHQVFDDIGKSYSTESWTELSEELRAIYNEEEIAGIKRIFYGIKNPFYFNDFKQHVENIREMYSNVETLIEKHKLGEILSNVYRVGLIGNTGEKVRFAHRGDDEILLEKQMMVHRALWASLSVEHNSKRRRR</sequence>
<accession>A0A0M2SWK2</accession>
<dbReference type="InterPro" id="IPR059206">
    <property type="entry name" value="Sll1717-like"/>
</dbReference>
<dbReference type="PATRIC" id="fig|1408103.3.peg.1401"/>
<proteinExistence type="predicted"/>
<name>A0A0M2SWK2_9BACI</name>
<reference evidence="1 2" key="1">
    <citation type="submission" date="2015-04" db="EMBL/GenBank/DDBJ databases">
        <title>Taxonomic description and genome sequence of Bacillus campisalis sp. nov., a novel member of the genus Bacillus isolated from solar saltern.</title>
        <authorList>
            <person name="Mathan Kumar R."/>
            <person name="Kaur G."/>
            <person name="Kumar A."/>
            <person name="Singh N.K."/>
            <person name="Kaur N."/>
            <person name="Kumar N."/>
            <person name="Mayilraj S."/>
        </authorList>
    </citation>
    <scope>NUCLEOTIDE SEQUENCE [LARGE SCALE GENOMIC DNA]</scope>
    <source>
        <strain evidence="1 2">SA2-6</strain>
    </source>
</reference>
<dbReference type="Proteomes" id="UP000034166">
    <property type="component" value="Unassembled WGS sequence"/>
</dbReference>
<comment type="caution">
    <text evidence="1">The sequence shown here is derived from an EMBL/GenBank/DDBJ whole genome shotgun (WGS) entry which is preliminary data.</text>
</comment>
<dbReference type="EMBL" id="LAYY01000005">
    <property type="protein sequence ID" value="KKK38939.1"/>
    <property type="molecule type" value="Genomic_DNA"/>
</dbReference>
<organism evidence="1 2">
    <name type="scientific">Mesobacillus campisalis</name>
    <dbReference type="NCBI Taxonomy" id="1408103"/>
    <lineage>
        <taxon>Bacteria</taxon>
        <taxon>Bacillati</taxon>
        <taxon>Bacillota</taxon>
        <taxon>Bacilli</taxon>
        <taxon>Bacillales</taxon>
        <taxon>Bacillaceae</taxon>
        <taxon>Mesobacillus</taxon>
    </lineage>
</organism>
<evidence type="ECO:0000313" key="2">
    <source>
        <dbReference type="Proteomes" id="UP000034166"/>
    </source>
</evidence>
<dbReference type="SUPFAM" id="SSF52540">
    <property type="entry name" value="P-loop containing nucleoside triphosphate hydrolases"/>
    <property type="match status" value="1"/>
</dbReference>
<dbReference type="OrthoDB" id="9179688at2"/>